<dbReference type="HOGENOM" id="CLU_049290_2_1_6"/>
<proteinExistence type="inferred from homology"/>
<dbReference type="PANTHER" id="PTHR30417:SF1">
    <property type="entry name" value="N-ACETYLMURAMOYL-L-ALANINE AMIDASE AMID"/>
    <property type="match status" value="1"/>
</dbReference>
<dbReference type="InterPro" id="IPR002502">
    <property type="entry name" value="Amidase_domain"/>
</dbReference>
<evidence type="ECO:0000256" key="5">
    <source>
        <dbReference type="ARBA" id="ARBA00023316"/>
    </source>
</evidence>
<dbReference type="InterPro" id="IPR036366">
    <property type="entry name" value="PGBDSf"/>
</dbReference>
<comment type="catalytic activity">
    <reaction evidence="1">
        <text>Hydrolyzes the link between N-acetylmuramoyl residues and L-amino acid residues in certain cell-wall glycopeptides.</text>
        <dbReference type="EC" id="3.5.1.28"/>
    </reaction>
</comment>
<dbReference type="SUPFAM" id="SSF55846">
    <property type="entry name" value="N-acetylmuramoyl-L-alanine amidase-like"/>
    <property type="match status" value="1"/>
</dbReference>
<evidence type="ECO:0000256" key="3">
    <source>
        <dbReference type="ARBA" id="ARBA00011901"/>
    </source>
</evidence>
<evidence type="ECO:0000259" key="6">
    <source>
        <dbReference type="SMART" id="SM00644"/>
    </source>
</evidence>
<accession>W0HZP3</accession>
<dbReference type="InterPro" id="IPR036365">
    <property type="entry name" value="PGBD-like_sf"/>
</dbReference>
<protein>
    <recommendedName>
        <fullName evidence="3">N-acetylmuramoyl-L-alanine amidase</fullName>
        <ecNumber evidence="3">3.5.1.28</ecNumber>
    </recommendedName>
</protein>
<organism evidence="7 8">
    <name type="scientific">Sodalis praecaptivus</name>
    <dbReference type="NCBI Taxonomy" id="1239307"/>
    <lineage>
        <taxon>Bacteria</taxon>
        <taxon>Pseudomonadati</taxon>
        <taxon>Pseudomonadota</taxon>
        <taxon>Gammaproteobacteria</taxon>
        <taxon>Enterobacterales</taxon>
        <taxon>Bruguierivoracaceae</taxon>
        <taxon>Sodalis</taxon>
    </lineage>
</organism>
<keyword evidence="8" id="KW-1185">Reference proteome</keyword>
<dbReference type="GO" id="GO:0008745">
    <property type="term" value="F:N-acetylmuramoyl-L-alanine amidase activity"/>
    <property type="evidence" value="ECO:0007669"/>
    <property type="project" value="UniProtKB-EC"/>
</dbReference>
<dbReference type="CDD" id="cd06583">
    <property type="entry name" value="PGRP"/>
    <property type="match status" value="1"/>
</dbReference>
<dbReference type="RefSeq" id="WP_025422826.1">
    <property type="nucleotide sequence ID" value="NZ_CP006569.1"/>
</dbReference>
<sequence length="282" mass="31500">MSPFFPRAPWRPLGFTLFMALWLLAGCQPRGYRLDTSHQARSQDDRITVLVLHYTADDFDRSLATLAQGPVSAHYLVPVPQDGRAPTVLQLVDESRRAWHAGESSWRGRTHLNDTSIGIEMENDGYRRGADGALQWAPWPPQQVAVVVALCRDILRRHPITPLNVVGHSDIAWRRKQDPGPLFPWQQLAAAGIGVWPPAARVRYFLAGRDPQAPVPAAAILRGMAQLGYDVTPDMPQTLQRRALRAFQMHYRPSDYRGLPDAQTLAVLQALLEIDAGERRGG</sequence>
<dbReference type="FunFam" id="3.40.80.10:FF:000003">
    <property type="entry name" value="N-acetylmuramoyl-L-alanine amidase"/>
    <property type="match status" value="1"/>
</dbReference>
<dbReference type="InterPro" id="IPR036505">
    <property type="entry name" value="Amidase/PGRP_sf"/>
</dbReference>
<dbReference type="AlphaFoldDB" id="W0HZP3"/>
<evidence type="ECO:0000256" key="4">
    <source>
        <dbReference type="ARBA" id="ARBA00022801"/>
    </source>
</evidence>
<name>W0HZP3_9GAMM</name>
<dbReference type="GO" id="GO:0009254">
    <property type="term" value="P:peptidoglycan turnover"/>
    <property type="evidence" value="ECO:0007669"/>
    <property type="project" value="TreeGrafter"/>
</dbReference>
<feature type="domain" description="N-acetylmuramoyl-L-alanine amidase" evidence="6">
    <location>
        <begin position="35"/>
        <end position="180"/>
    </location>
</feature>
<evidence type="ECO:0000313" key="7">
    <source>
        <dbReference type="EMBL" id="AHF77685.1"/>
    </source>
</evidence>
<keyword evidence="5" id="KW-0961">Cell wall biogenesis/degradation</keyword>
<evidence type="ECO:0000256" key="1">
    <source>
        <dbReference type="ARBA" id="ARBA00001561"/>
    </source>
</evidence>
<dbReference type="EC" id="3.5.1.28" evidence="3"/>
<dbReference type="InterPro" id="IPR051206">
    <property type="entry name" value="NAMLAA_amidase_2"/>
</dbReference>
<gene>
    <name evidence="7" type="primary">amiD1</name>
    <name evidence="7" type="ORF">Sant_2657</name>
</gene>
<dbReference type="Gene3D" id="1.10.101.10">
    <property type="entry name" value="PGBD-like superfamily/PGBD"/>
    <property type="match status" value="1"/>
</dbReference>
<reference evidence="7 8" key="1">
    <citation type="journal article" date="2014" name="Genome Biol. Evol.">
        <title>Genome degeneration and adaptation in a nascent stage of symbiosis.</title>
        <authorList>
            <person name="Oakeson K.F."/>
            <person name="Gil R."/>
            <person name="Clayton A.L."/>
            <person name="Dunn D.M."/>
            <person name="von Niederhausern A.C."/>
            <person name="Hamil C."/>
            <person name="Aoyagi A."/>
            <person name="Duval B."/>
            <person name="Baca A."/>
            <person name="Silva F.J."/>
            <person name="Vallier A."/>
            <person name="Jackson D.G."/>
            <person name="Latorre A."/>
            <person name="Weiss R.B."/>
            <person name="Heddi A."/>
            <person name="Moya A."/>
            <person name="Dale C."/>
        </authorList>
    </citation>
    <scope>NUCLEOTIDE SEQUENCE [LARGE SCALE GENOMIC DNA]</scope>
    <source>
        <strain evidence="7 8">HS1</strain>
    </source>
</reference>
<dbReference type="PANTHER" id="PTHR30417">
    <property type="entry name" value="N-ACETYLMURAMOYL-L-ALANINE AMIDASE AMID"/>
    <property type="match status" value="1"/>
</dbReference>
<keyword evidence="4" id="KW-0378">Hydrolase</keyword>
<dbReference type="KEGG" id="sod:Sant_2657"/>
<dbReference type="GO" id="GO:0019867">
    <property type="term" value="C:outer membrane"/>
    <property type="evidence" value="ECO:0007669"/>
    <property type="project" value="TreeGrafter"/>
</dbReference>
<dbReference type="SMART" id="SM00644">
    <property type="entry name" value="Ami_2"/>
    <property type="match status" value="1"/>
</dbReference>
<dbReference type="GO" id="GO:0009253">
    <property type="term" value="P:peptidoglycan catabolic process"/>
    <property type="evidence" value="ECO:0007669"/>
    <property type="project" value="InterPro"/>
</dbReference>
<dbReference type="Pfam" id="PF01510">
    <property type="entry name" value="Amidase_2"/>
    <property type="match status" value="1"/>
</dbReference>
<comment type="similarity">
    <text evidence="2">Belongs to the N-acetylmuramoyl-L-alanine amidase 2 family.</text>
</comment>
<dbReference type="GO" id="GO:0071555">
    <property type="term" value="P:cell wall organization"/>
    <property type="evidence" value="ECO:0007669"/>
    <property type="project" value="UniProtKB-KW"/>
</dbReference>
<dbReference type="SUPFAM" id="SSF47090">
    <property type="entry name" value="PGBD-like"/>
    <property type="match status" value="1"/>
</dbReference>
<evidence type="ECO:0000313" key="8">
    <source>
        <dbReference type="Proteomes" id="UP000019028"/>
    </source>
</evidence>
<dbReference type="Proteomes" id="UP000019028">
    <property type="component" value="Chromosome"/>
</dbReference>
<dbReference type="Gene3D" id="3.40.80.10">
    <property type="entry name" value="Peptidoglycan recognition protein-like"/>
    <property type="match status" value="1"/>
</dbReference>
<dbReference type="PROSITE" id="PS51257">
    <property type="entry name" value="PROKAR_LIPOPROTEIN"/>
    <property type="match status" value="1"/>
</dbReference>
<evidence type="ECO:0000256" key="2">
    <source>
        <dbReference type="ARBA" id="ARBA00007553"/>
    </source>
</evidence>
<dbReference type="EMBL" id="CP006569">
    <property type="protein sequence ID" value="AHF77685.1"/>
    <property type="molecule type" value="Genomic_DNA"/>
</dbReference>
<dbReference type="OrthoDB" id="9794842at2"/>
<dbReference type="PATRIC" id="fig|1239307.3.peg.2954"/>